<protein>
    <submittedName>
        <fullName evidence="1">Uncharacterized protein</fullName>
    </submittedName>
</protein>
<accession>A0AAV9SLM1</accession>
<comment type="caution">
    <text evidence="1">The sequence shown here is derived from an EMBL/GenBank/DDBJ whole genome shotgun (WGS) entry which is preliminary data.</text>
</comment>
<dbReference type="AlphaFoldDB" id="A0AAV9SLM1"/>
<dbReference type="Proteomes" id="UP001311232">
    <property type="component" value="Unassembled WGS sequence"/>
</dbReference>
<evidence type="ECO:0000313" key="1">
    <source>
        <dbReference type="EMBL" id="KAK5622327.1"/>
    </source>
</evidence>
<keyword evidence="2" id="KW-1185">Reference proteome</keyword>
<name>A0AAV9SLM1_9TELE</name>
<dbReference type="EMBL" id="JAHHUM010000136">
    <property type="protein sequence ID" value="KAK5622327.1"/>
    <property type="molecule type" value="Genomic_DNA"/>
</dbReference>
<proteinExistence type="predicted"/>
<sequence>NQTPPLISEFCTPVIRFLIPSVCVITYPHLFPSFCFSFVSPPANLLQVLTSCSSSLTCLSTFQHNPTHHLIPEG</sequence>
<reference evidence="1 2" key="1">
    <citation type="submission" date="2021-06" db="EMBL/GenBank/DDBJ databases">
        <authorList>
            <person name="Palmer J.M."/>
        </authorList>
    </citation>
    <scope>NUCLEOTIDE SEQUENCE [LARGE SCALE GENOMIC DNA]</scope>
    <source>
        <strain evidence="1 2">MEX-2019</strain>
        <tissue evidence="1">Muscle</tissue>
    </source>
</reference>
<organism evidence="1 2">
    <name type="scientific">Crenichthys baileyi</name>
    <name type="common">White River springfish</name>
    <dbReference type="NCBI Taxonomy" id="28760"/>
    <lineage>
        <taxon>Eukaryota</taxon>
        <taxon>Metazoa</taxon>
        <taxon>Chordata</taxon>
        <taxon>Craniata</taxon>
        <taxon>Vertebrata</taxon>
        <taxon>Euteleostomi</taxon>
        <taxon>Actinopterygii</taxon>
        <taxon>Neopterygii</taxon>
        <taxon>Teleostei</taxon>
        <taxon>Neoteleostei</taxon>
        <taxon>Acanthomorphata</taxon>
        <taxon>Ovalentaria</taxon>
        <taxon>Atherinomorphae</taxon>
        <taxon>Cyprinodontiformes</taxon>
        <taxon>Goodeidae</taxon>
        <taxon>Crenichthys</taxon>
    </lineage>
</organism>
<evidence type="ECO:0000313" key="2">
    <source>
        <dbReference type="Proteomes" id="UP001311232"/>
    </source>
</evidence>
<gene>
    <name evidence="1" type="ORF">CRENBAI_005351</name>
</gene>
<feature type="non-terminal residue" evidence="1">
    <location>
        <position position="1"/>
    </location>
</feature>